<accession>W2VNC6</accession>
<dbReference type="EMBL" id="ANIX01004979">
    <property type="protein sequence ID" value="ETO99866.1"/>
    <property type="molecule type" value="Genomic_DNA"/>
</dbReference>
<evidence type="ECO:0000313" key="1">
    <source>
        <dbReference type="EMBL" id="ETO99866.1"/>
    </source>
</evidence>
<evidence type="ECO:0000313" key="2">
    <source>
        <dbReference type="Proteomes" id="UP000018958"/>
    </source>
</evidence>
<sequence>MHNFGLLRFGMDITMVMSLEIHLELKAACLRTAPVKNLQRSTPNFLACSVKFLTCLTRPFGRGLKASVAIKNAFPYCDVLIYNQLHGEYRPDLSKLPKQIQNKLLFAKFITRLRKSSPLLSVGPVNLPTLATQFSGTSSLGLLRAGFSSDVAIDKVYAAYGRHLSVAKVLIALHREKRQGGHPSLRL</sequence>
<proteinExistence type="predicted"/>
<reference evidence="1 2" key="1">
    <citation type="submission" date="2013-11" db="EMBL/GenBank/DDBJ databases">
        <title>The Genome Sequence of Phytophthora parasitica CJ01A1.</title>
        <authorList>
            <consortium name="The Broad Institute Genomics Platform"/>
            <person name="Russ C."/>
            <person name="Tyler B."/>
            <person name="Panabieres F."/>
            <person name="Shan W."/>
            <person name="Tripathy S."/>
            <person name="Grunwald N."/>
            <person name="Machado M."/>
            <person name="Johnson C.S."/>
            <person name="Walker B."/>
            <person name="Young S.K."/>
            <person name="Zeng Q."/>
            <person name="Gargeya S."/>
            <person name="Fitzgerald M."/>
            <person name="Haas B."/>
            <person name="Abouelleil A."/>
            <person name="Allen A.W."/>
            <person name="Alvarado L."/>
            <person name="Arachchi H.M."/>
            <person name="Berlin A.M."/>
            <person name="Chapman S.B."/>
            <person name="Gainer-Dewar J."/>
            <person name="Goldberg J."/>
            <person name="Griggs A."/>
            <person name="Gujja S."/>
            <person name="Hansen M."/>
            <person name="Howarth C."/>
            <person name="Imamovic A."/>
            <person name="Ireland A."/>
            <person name="Larimer J."/>
            <person name="McCowan C."/>
            <person name="Murphy C."/>
            <person name="Pearson M."/>
            <person name="Poon T.W."/>
            <person name="Priest M."/>
            <person name="Roberts A."/>
            <person name="Saif S."/>
            <person name="Shea T."/>
            <person name="Sisk P."/>
            <person name="Sykes S."/>
            <person name="Wortman J."/>
            <person name="Nusbaum C."/>
            <person name="Birren B."/>
        </authorList>
    </citation>
    <scope>NUCLEOTIDE SEQUENCE [LARGE SCALE GENOMIC DNA]</scope>
    <source>
        <strain evidence="1 2">CJ01A1</strain>
    </source>
</reference>
<organism evidence="1 2">
    <name type="scientific">Phytophthora nicotianae CJ01A1</name>
    <dbReference type="NCBI Taxonomy" id="1317063"/>
    <lineage>
        <taxon>Eukaryota</taxon>
        <taxon>Sar</taxon>
        <taxon>Stramenopiles</taxon>
        <taxon>Oomycota</taxon>
        <taxon>Peronosporomycetes</taxon>
        <taxon>Peronosporales</taxon>
        <taxon>Peronosporaceae</taxon>
        <taxon>Phytophthora</taxon>
    </lineage>
</organism>
<name>W2VNC6_PHYNI</name>
<protein>
    <submittedName>
        <fullName evidence="1">Uncharacterized protein</fullName>
    </submittedName>
</protein>
<comment type="caution">
    <text evidence="1">The sequence shown here is derived from an EMBL/GenBank/DDBJ whole genome shotgun (WGS) entry which is preliminary data.</text>
</comment>
<gene>
    <name evidence="1" type="ORF">F441_22706</name>
</gene>
<dbReference type="Proteomes" id="UP000018958">
    <property type="component" value="Unassembled WGS sequence"/>
</dbReference>
<dbReference type="AlphaFoldDB" id="W2VNC6"/>